<evidence type="ECO:0000259" key="2">
    <source>
        <dbReference type="Pfam" id="PF01551"/>
    </source>
</evidence>
<feature type="region of interest" description="Disordered" evidence="1">
    <location>
        <begin position="17"/>
        <end position="68"/>
    </location>
</feature>
<evidence type="ECO:0000256" key="1">
    <source>
        <dbReference type="SAM" id="MobiDB-lite"/>
    </source>
</evidence>
<reference evidence="3 4" key="1">
    <citation type="submission" date="2018-05" db="EMBL/GenBank/DDBJ databases">
        <title>Nocardioides silvaticus genome.</title>
        <authorList>
            <person name="Li C."/>
            <person name="Wang G."/>
        </authorList>
    </citation>
    <scope>NUCLEOTIDE SEQUENCE [LARGE SCALE GENOMIC DNA]</scope>
    <source>
        <strain evidence="3 4">CCTCC AB 2018079</strain>
    </source>
</reference>
<organism evidence="3 4">
    <name type="scientific">Nocardioides silvaticus</name>
    <dbReference type="NCBI Taxonomy" id="2201891"/>
    <lineage>
        <taxon>Bacteria</taxon>
        <taxon>Bacillati</taxon>
        <taxon>Actinomycetota</taxon>
        <taxon>Actinomycetes</taxon>
        <taxon>Propionibacteriales</taxon>
        <taxon>Nocardioidaceae</taxon>
        <taxon>Nocardioides</taxon>
    </lineage>
</organism>
<dbReference type="SUPFAM" id="SSF51261">
    <property type="entry name" value="Duplicated hybrid motif"/>
    <property type="match status" value="1"/>
</dbReference>
<dbReference type="PANTHER" id="PTHR21666:SF270">
    <property type="entry name" value="MUREIN HYDROLASE ACTIVATOR ENVC"/>
    <property type="match status" value="1"/>
</dbReference>
<accession>A0A316TCK2</accession>
<feature type="compositionally biased region" description="Basic and acidic residues" evidence="1">
    <location>
        <begin position="59"/>
        <end position="68"/>
    </location>
</feature>
<protein>
    <recommendedName>
        <fullName evidence="2">M23ase beta-sheet core domain-containing protein</fullName>
    </recommendedName>
</protein>
<proteinExistence type="predicted"/>
<dbReference type="InterPro" id="IPR016047">
    <property type="entry name" value="M23ase_b-sheet_dom"/>
</dbReference>
<dbReference type="GO" id="GO:0004222">
    <property type="term" value="F:metalloendopeptidase activity"/>
    <property type="evidence" value="ECO:0007669"/>
    <property type="project" value="TreeGrafter"/>
</dbReference>
<dbReference type="Gene3D" id="2.70.70.10">
    <property type="entry name" value="Glucose Permease (Domain IIA)"/>
    <property type="match status" value="1"/>
</dbReference>
<dbReference type="AlphaFoldDB" id="A0A316TCK2"/>
<dbReference type="PANTHER" id="PTHR21666">
    <property type="entry name" value="PEPTIDASE-RELATED"/>
    <property type="match status" value="1"/>
</dbReference>
<dbReference type="EMBL" id="QGDD01000012">
    <property type="protein sequence ID" value="PWN01015.1"/>
    <property type="molecule type" value="Genomic_DNA"/>
</dbReference>
<name>A0A316TCK2_9ACTN</name>
<feature type="compositionally biased region" description="Pro residues" evidence="1">
    <location>
        <begin position="48"/>
        <end position="58"/>
    </location>
</feature>
<dbReference type="RefSeq" id="WP_109697326.1">
    <property type="nucleotide sequence ID" value="NZ_QGDD01000012.1"/>
</dbReference>
<feature type="compositionally biased region" description="Low complexity" evidence="1">
    <location>
        <begin position="31"/>
        <end position="47"/>
    </location>
</feature>
<dbReference type="Pfam" id="PF01551">
    <property type="entry name" value="Peptidase_M23"/>
    <property type="match status" value="1"/>
</dbReference>
<feature type="domain" description="M23ase beta-sheet core" evidence="2">
    <location>
        <begin position="115"/>
        <end position="212"/>
    </location>
</feature>
<dbReference type="Proteomes" id="UP000245507">
    <property type="component" value="Unassembled WGS sequence"/>
</dbReference>
<dbReference type="InterPro" id="IPR011055">
    <property type="entry name" value="Dup_hybrid_motif"/>
</dbReference>
<comment type="caution">
    <text evidence="3">The sequence shown here is derived from an EMBL/GenBank/DDBJ whole genome shotgun (WGS) entry which is preliminary data.</text>
</comment>
<dbReference type="CDD" id="cd12797">
    <property type="entry name" value="M23_peptidase"/>
    <property type="match status" value="1"/>
</dbReference>
<dbReference type="InterPro" id="IPR050570">
    <property type="entry name" value="Cell_wall_metabolism_enzyme"/>
</dbReference>
<gene>
    <name evidence="3" type="ORF">DJ010_20580</name>
</gene>
<sequence>MPAALLVVMVVGCVAEETDETSGGSTPSVRATPTTSDAPPATVATTVTPPPAPSPEPPPQHREKDPDPRWEFYVDDRRWYRSPWFAGAHRLMIGFGCNTAPWYSPDPRCPGDQGFHHGIDVAMSCGTTLRAGTAGEVLPLDAPGSPGTAYGDDPVRLRIAGGYDVLLGHTSEVFVQPGERVEPGQRIALASDSGAPDGCHLHFEVRPAGGSVSTAVDPAEWLLLEADLRG</sequence>
<evidence type="ECO:0000313" key="4">
    <source>
        <dbReference type="Proteomes" id="UP000245507"/>
    </source>
</evidence>
<evidence type="ECO:0000313" key="3">
    <source>
        <dbReference type="EMBL" id="PWN01015.1"/>
    </source>
</evidence>
<keyword evidence="4" id="KW-1185">Reference proteome</keyword>